<name>A0ABW2KY87_9PROT</name>
<dbReference type="EMBL" id="JBHTCM010000014">
    <property type="protein sequence ID" value="MFC7334285.1"/>
    <property type="molecule type" value="Genomic_DNA"/>
</dbReference>
<gene>
    <name evidence="1" type="ORF">ACFQPS_14045</name>
</gene>
<proteinExistence type="predicted"/>
<sequence length="88" mass="10061">FDEEAYLARWADVRAAVEAGTFRSGYEHYLEFGWREDRDPSAWFDLSAYLERNPDVAAAGIDPLRHWLVWGIGENRIATAADTGLWLS</sequence>
<evidence type="ECO:0000313" key="1">
    <source>
        <dbReference type="EMBL" id="MFC7334285.1"/>
    </source>
</evidence>
<protein>
    <submittedName>
        <fullName evidence="1">Hemolysin-type calcium-binding region</fullName>
    </submittedName>
</protein>
<dbReference type="Proteomes" id="UP001596456">
    <property type="component" value="Unassembled WGS sequence"/>
</dbReference>
<feature type="non-terminal residue" evidence="1">
    <location>
        <position position="1"/>
    </location>
</feature>
<reference evidence="2" key="1">
    <citation type="journal article" date="2019" name="Int. J. Syst. Evol. Microbiol.">
        <title>The Global Catalogue of Microorganisms (GCM) 10K type strain sequencing project: providing services to taxonomists for standard genome sequencing and annotation.</title>
        <authorList>
            <consortium name="The Broad Institute Genomics Platform"/>
            <consortium name="The Broad Institute Genome Sequencing Center for Infectious Disease"/>
            <person name="Wu L."/>
            <person name="Ma J."/>
        </authorList>
    </citation>
    <scope>NUCLEOTIDE SEQUENCE [LARGE SCALE GENOMIC DNA]</scope>
    <source>
        <strain evidence="2">CGMCC 1.16275</strain>
    </source>
</reference>
<organism evidence="1 2">
    <name type="scientific">Rhodocista pekingensis</name>
    <dbReference type="NCBI Taxonomy" id="201185"/>
    <lineage>
        <taxon>Bacteria</taxon>
        <taxon>Pseudomonadati</taxon>
        <taxon>Pseudomonadota</taxon>
        <taxon>Alphaproteobacteria</taxon>
        <taxon>Rhodospirillales</taxon>
        <taxon>Azospirillaceae</taxon>
        <taxon>Rhodocista</taxon>
    </lineage>
</organism>
<comment type="caution">
    <text evidence="1">The sequence shown here is derived from an EMBL/GenBank/DDBJ whole genome shotgun (WGS) entry which is preliminary data.</text>
</comment>
<evidence type="ECO:0000313" key="2">
    <source>
        <dbReference type="Proteomes" id="UP001596456"/>
    </source>
</evidence>
<accession>A0ABW2KY87</accession>
<keyword evidence="2" id="KW-1185">Reference proteome</keyword>